<name>X6NGR5_RETFI</name>
<evidence type="ECO:0000256" key="1">
    <source>
        <dbReference type="SAM" id="MobiDB-lite"/>
    </source>
</evidence>
<protein>
    <submittedName>
        <fullName evidence="3">Uncharacterized protein</fullName>
    </submittedName>
</protein>
<gene>
    <name evidence="3" type="ORF">RFI_11952</name>
</gene>
<evidence type="ECO:0000256" key="2">
    <source>
        <dbReference type="SAM" id="Phobius"/>
    </source>
</evidence>
<proteinExistence type="predicted"/>
<feature type="compositionally biased region" description="Basic residues" evidence="1">
    <location>
        <begin position="102"/>
        <end position="112"/>
    </location>
</feature>
<organism evidence="3 4">
    <name type="scientific">Reticulomyxa filosa</name>
    <dbReference type="NCBI Taxonomy" id="46433"/>
    <lineage>
        <taxon>Eukaryota</taxon>
        <taxon>Sar</taxon>
        <taxon>Rhizaria</taxon>
        <taxon>Retaria</taxon>
        <taxon>Foraminifera</taxon>
        <taxon>Monothalamids</taxon>
        <taxon>Reticulomyxidae</taxon>
        <taxon>Reticulomyxa</taxon>
    </lineage>
</organism>
<dbReference type="EMBL" id="ASPP01008704">
    <property type="protein sequence ID" value="ETO25186.1"/>
    <property type="molecule type" value="Genomic_DNA"/>
</dbReference>
<keyword evidence="2" id="KW-1133">Transmembrane helix</keyword>
<feature type="compositionally biased region" description="Basic residues" evidence="1">
    <location>
        <begin position="46"/>
        <end position="63"/>
    </location>
</feature>
<dbReference type="Proteomes" id="UP000023152">
    <property type="component" value="Unassembled WGS sequence"/>
</dbReference>
<accession>X6NGR5</accession>
<comment type="caution">
    <text evidence="3">The sequence shown here is derived from an EMBL/GenBank/DDBJ whole genome shotgun (WGS) entry which is preliminary data.</text>
</comment>
<evidence type="ECO:0000313" key="4">
    <source>
        <dbReference type="Proteomes" id="UP000023152"/>
    </source>
</evidence>
<feature type="region of interest" description="Disordered" evidence="1">
    <location>
        <begin position="99"/>
        <end position="126"/>
    </location>
</feature>
<feature type="region of interest" description="Disordered" evidence="1">
    <location>
        <begin position="30"/>
        <end position="63"/>
    </location>
</feature>
<feature type="transmembrane region" description="Helical" evidence="2">
    <location>
        <begin position="314"/>
        <end position="336"/>
    </location>
</feature>
<keyword evidence="2" id="KW-0812">Transmembrane</keyword>
<reference evidence="3 4" key="1">
    <citation type="journal article" date="2013" name="Curr. Biol.">
        <title>The Genome of the Foraminiferan Reticulomyxa filosa.</title>
        <authorList>
            <person name="Glockner G."/>
            <person name="Hulsmann N."/>
            <person name="Schleicher M."/>
            <person name="Noegel A.A."/>
            <person name="Eichinger L."/>
            <person name="Gallinger C."/>
            <person name="Pawlowski J."/>
            <person name="Sierra R."/>
            <person name="Euteneuer U."/>
            <person name="Pillet L."/>
            <person name="Moustafa A."/>
            <person name="Platzer M."/>
            <person name="Groth M."/>
            <person name="Szafranski K."/>
            <person name="Schliwa M."/>
        </authorList>
    </citation>
    <scope>NUCLEOTIDE SEQUENCE [LARGE SCALE GENOMIC DNA]</scope>
</reference>
<keyword evidence="2" id="KW-0472">Membrane</keyword>
<keyword evidence="4" id="KW-1185">Reference proteome</keyword>
<dbReference type="AlphaFoldDB" id="X6NGR5"/>
<evidence type="ECO:0000313" key="3">
    <source>
        <dbReference type="EMBL" id="ETO25186.1"/>
    </source>
</evidence>
<sequence length="453" mass="53727">MDEIWYDVKETKQKSNIYLSNKIDKQCKNRHRGDRFKNGSAPSQRRAYRQKKRREMNKRRKSVRQQINYRCEFKVIDSWKIPRKACNDIQRDKPFVKDKKIGSKKASRRRTRPPFENNPCSANGYRHHISYPPTRHKYGRFQDTNNDQSKEKKVQACATNNRVQNVKLVARFELEGLSIQDIAKLANKKIHQLTAQDFTQVMSKVTEFGVERIVLSLKMKPSDEDVLEEFRSFVVIPKVTLCHLGINHQYDHILLSVHSKMHWYYMAHRALEAASNILIPQMYAYNNPPIWSFDIERHSFMLHECFSEHFPLDVVVVTFLFMLLCCIPYLGSYYLAWINVKSCDIIVPNEQWLGILYSSWNDGNSNIVNFHNLSSMCRYELNTATPLHRLCSIQALPKGYQLWTYEDLQELQWWYRKLHKQPTALVETEYESQTVEDYIDNIYRFVVQDIFGT</sequence>